<reference evidence="1" key="1">
    <citation type="submission" date="2019-08" db="EMBL/GenBank/DDBJ databases">
        <title>Genome sequence of Clostridiales bacterium MT110.</title>
        <authorList>
            <person name="Cao J."/>
        </authorList>
    </citation>
    <scope>NUCLEOTIDE SEQUENCE</scope>
    <source>
        <strain evidence="1">MT110</strain>
    </source>
</reference>
<dbReference type="Proteomes" id="UP000594014">
    <property type="component" value="Chromosome"/>
</dbReference>
<dbReference type="EMBL" id="CP042469">
    <property type="protein sequence ID" value="QOX64870.1"/>
    <property type="molecule type" value="Genomic_DNA"/>
</dbReference>
<evidence type="ECO:0000313" key="2">
    <source>
        <dbReference type="Proteomes" id="UP000594014"/>
    </source>
</evidence>
<gene>
    <name evidence="1" type="ORF">FRZ06_16700</name>
</gene>
<name>A0ACD1AEN6_9FIRM</name>
<keyword evidence="2" id="KW-1185">Reference proteome</keyword>
<evidence type="ECO:0000313" key="1">
    <source>
        <dbReference type="EMBL" id="QOX64870.1"/>
    </source>
</evidence>
<accession>A0ACD1AEN6</accession>
<protein>
    <submittedName>
        <fullName evidence="1">ROK family protein</fullName>
    </submittedName>
</protein>
<organism evidence="1 2">
    <name type="scientific">Anoxybacterium hadale</name>
    <dbReference type="NCBI Taxonomy" id="3408580"/>
    <lineage>
        <taxon>Bacteria</taxon>
        <taxon>Bacillati</taxon>
        <taxon>Bacillota</taxon>
        <taxon>Clostridia</taxon>
        <taxon>Peptostreptococcales</taxon>
        <taxon>Anaerovoracaceae</taxon>
        <taxon>Anoxybacterium</taxon>
    </lineage>
</organism>
<proteinExistence type="predicted"/>
<sequence length="316" mass="33469">MYQIGFDVGGTNLKVGAVNDDKVIVARRNVAFPKGETYQNITALMAEQVRALAQELNISAKDFKSIGVATAGSIDAAGAVILHAHNLGFHNVPMVDEMHRYFPDVPVFLANDADAAALAELHAGAFRDKKTAVLFTLGTGVGGGIILGGKMFKGGMGRGNELGHMVIQEGGPICTCGNKGCIESLCTATWLIQQGRRVIVEYPISLIHEKAEGDMNLVTAKTVIDSAKEGDTIAKDIFNTYVGHLSSAIASIAVLLDPEVVALGGGVSLAGDFLFESLRERVKEKSFFKVYHEVVPAQLGNDAGIIGAAMLARNEE</sequence>